<reference evidence="8" key="1">
    <citation type="journal article" date="2015" name="MBio">
        <title>Genome-Resolved Metagenomic Analysis Reveals Roles for Candidate Phyla and Other Microbial Community Members in Biogeochemical Transformations in Oil Reservoirs.</title>
        <authorList>
            <person name="Hu P."/>
            <person name="Tom L."/>
            <person name="Singh A."/>
            <person name="Thomas B.C."/>
            <person name="Baker B.J."/>
            <person name="Piceno Y.M."/>
            <person name="Andersen G.L."/>
            <person name="Banfield J.F."/>
        </authorList>
    </citation>
    <scope>NUCLEOTIDE SEQUENCE [LARGE SCALE GENOMIC DNA]</scope>
</reference>
<proteinExistence type="inferred from homology"/>
<dbReference type="EMBL" id="LGGX01000001">
    <property type="protein sequence ID" value="KUK88080.1"/>
    <property type="molecule type" value="Genomic_DNA"/>
</dbReference>
<dbReference type="InterPro" id="IPR015424">
    <property type="entry name" value="PyrdxlP-dep_Trfase"/>
</dbReference>
<comment type="cofactor">
    <cofactor evidence="1">
        <name>pyridoxal 5'-phosphate</name>
        <dbReference type="ChEBI" id="CHEBI:597326"/>
    </cofactor>
</comment>
<dbReference type="PROSITE" id="PS00703">
    <property type="entry name" value="OKR_DC_1"/>
    <property type="match status" value="1"/>
</dbReference>
<dbReference type="Gene3D" id="3.40.640.10">
    <property type="entry name" value="Type I PLP-dependent aspartate aminotransferase-like (Major domain)"/>
    <property type="match status" value="1"/>
</dbReference>
<accession>A0A101I516</accession>
<dbReference type="Pfam" id="PF03711">
    <property type="entry name" value="OKR_DC_1_C"/>
    <property type="match status" value="1"/>
</dbReference>
<evidence type="ECO:0000256" key="3">
    <source>
        <dbReference type="ARBA" id="ARBA00022793"/>
    </source>
</evidence>
<dbReference type="AlphaFoldDB" id="A0A101I516"/>
<dbReference type="Pfam" id="PF01276">
    <property type="entry name" value="OKR_DC_1"/>
    <property type="match status" value="1"/>
</dbReference>
<evidence type="ECO:0000256" key="5">
    <source>
        <dbReference type="ARBA" id="ARBA00023239"/>
    </source>
</evidence>
<evidence type="ECO:0000256" key="1">
    <source>
        <dbReference type="ARBA" id="ARBA00001933"/>
    </source>
</evidence>
<dbReference type="PANTHER" id="PTHR43277">
    <property type="entry name" value="ARGININE DECARBOXYLASE"/>
    <property type="match status" value="1"/>
</dbReference>
<keyword evidence="3" id="KW-0210">Decarboxylase</keyword>
<dbReference type="PANTHER" id="PTHR43277:SF4">
    <property type="entry name" value="ARGININE DECARBOXYLASE"/>
    <property type="match status" value="1"/>
</dbReference>
<evidence type="ECO:0000259" key="6">
    <source>
        <dbReference type="PROSITE" id="PS00703"/>
    </source>
</evidence>
<dbReference type="InterPro" id="IPR008286">
    <property type="entry name" value="Prn/Lys/Arg_de-COase_C"/>
</dbReference>
<dbReference type="Gene3D" id="3.90.105.10">
    <property type="entry name" value="Molybdopterin biosynthesis moea protein, domain 2"/>
    <property type="match status" value="1"/>
</dbReference>
<keyword evidence="5" id="KW-0456">Lyase</keyword>
<comment type="caution">
    <text evidence="7">The sequence shown here is derived from an EMBL/GenBank/DDBJ whole genome shotgun (WGS) entry which is preliminary data.</text>
</comment>
<dbReference type="InterPro" id="IPR015422">
    <property type="entry name" value="PyrdxlP-dep_Trfase_small"/>
</dbReference>
<comment type="similarity">
    <text evidence="2">Belongs to the Orn/Lys/Arg decarboxylase class-I family.</text>
</comment>
<keyword evidence="4" id="KW-0663">Pyridoxal phosphate</keyword>
<dbReference type="InterPro" id="IPR015421">
    <property type="entry name" value="PyrdxlP-dep_Trfase_major"/>
</dbReference>
<dbReference type="SUPFAM" id="SSF53383">
    <property type="entry name" value="PLP-dependent transferases"/>
    <property type="match status" value="1"/>
</dbReference>
<evidence type="ECO:0000256" key="2">
    <source>
        <dbReference type="ARBA" id="ARBA00010671"/>
    </source>
</evidence>
<feature type="domain" description="Orn/Lys/Arg decarboxylases family 1 pyridoxal-P attachment site" evidence="6">
    <location>
        <begin position="344"/>
        <end position="358"/>
    </location>
</feature>
<evidence type="ECO:0000313" key="7">
    <source>
        <dbReference type="EMBL" id="KUK88080.1"/>
    </source>
</evidence>
<dbReference type="Gene3D" id="3.90.1150.10">
    <property type="entry name" value="Aspartate Aminotransferase, domain 1"/>
    <property type="match status" value="1"/>
</dbReference>
<sequence>MNLINYDLIVVTDDKKKKAKYNFLNGEEVLFNHTRFRIRLINKFIYSETGLDRLMYDGVIVDVKQFEDDIINTLLFYNNQSEIFIFDYKFKPNIANRNTKYFYELSHLKDLIIQFFYERRYNTPFFNALKRLARSKKQRWHTPGHVGGEAFEKYTSVRDFKRFYKNNIFLTDTSVSDPSFGSLLSHNSVFKEAEKLLSTAYGTLYSFINVHGTSTSNKIIFMTLLDKGDKVIVDRNIHKSTIHSIIVSGALPIFLKANFNREFGIILPTRKEEVLRCIEENKDAKLLALTVPTYDGLRYNLPEIISLAHRYKIKVLVDEAWGAHMHFHHDYYPDALQSGADYVVQSTHKVMGAFSQASVIHVNDKDFKEKKYEFFENYMFFSSTSPFYPIVASIDVSRKLLSCEGKMILEKVKKYYEQLVSEIDALNDFKVLKRSYLKDYYQDKNEILLDYTRILVNFSKAGIGKKQIYSYLLKNKIVVEKINYNSFTLLLGVGTTQNMVKRLIKVLKDFKYEKRDLEEKSIQFIWNDLEATIPPFEAYQSKGEWIELKNAKGRISSNMLVPYPPGIPLIIPGQIFTEDLINNLLEITSFDEIEIHGLIKGKVKVLK</sequence>
<evidence type="ECO:0000313" key="8">
    <source>
        <dbReference type="Proteomes" id="UP000053467"/>
    </source>
</evidence>
<dbReference type="GO" id="GO:0016831">
    <property type="term" value="F:carboxy-lyase activity"/>
    <property type="evidence" value="ECO:0007669"/>
    <property type="project" value="UniProtKB-KW"/>
</dbReference>
<name>A0A101I516_UNCT6</name>
<organism evidence="7 8">
    <name type="scientific">candidate division TA06 bacterium 34_109</name>
    <dbReference type="NCBI Taxonomy" id="1635277"/>
    <lineage>
        <taxon>Bacteria</taxon>
        <taxon>Bacteria division TA06</taxon>
    </lineage>
</organism>
<dbReference type="Proteomes" id="UP000053467">
    <property type="component" value="Unassembled WGS sequence"/>
</dbReference>
<dbReference type="InterPro" id="IPR000310">
    <property type="entry name" value="Orn/Lys/Arg_deCO2ase_major_dom"/>
</dbReference>
<protein>
    <submittedName>
        <fullName evidence="7">Arginine decarboxylase Lysine decarboxylase Ornithine decarboxylase</fullName>
    </submittedName>
</protein>
<evidence type="ECO:0000256" key="4">
    <source>
        <dbReference type="ARBA" id="ARBA00022898"/>
    </source>
</evidence>
<dbReference type="InterPro" id="IPR052357">
    <property type="entry name" value="Orn_Lys_Arg_decarboxylase-I"/>
</dbReference>
<gene>
    <name evidence="7" type="ORF">XE03_0086</name>
</gene>